<dbReference type="PANTHER" id="PTHR46796">
    <property type="entry name" value="HTH-TYPE TRANSCRIPTIONAL ACTIVATOR RHAS-RELATED"/>
    <property type="match status" value="1"/>
</dbReference>
<dbReference type="InterPro" id="IPR018062">
    <property type="entry name" value="HTH_AraC-typ_CS"/>
</dbReference>
<dbReference type="PRINTS" id="PR00032">
    <property type="entry name" value="HTHARAC"/>
</dbReference>
<evidence type="ECO:0000313" key="5">
    <source>
        <dbReference type="EMBL" id="RCK38906.1"/>
    </source>
</evidence>
<dbReference type="InterPro" id="IPR009057">
    <property type="entry name" value="Homeodomain-like_sf"/>
</dbReference>
<dbReference type="PROSITE" id="PS00041">
    <property type="entry name" value="HTH_ARAC_FAMILY_1"/>
    <property type="match status" value="1"/>
</dbReference>
<protein>
    <recommendedName>
        <fullName evidence="4">HTH araC/xylS-type domain-containing protein</fullName>
    </recommendedName>
</protein>
<evidence type="ECO:0000313" key="6">
    <source>
        <dbReference type="Proteomes" id="UP000253226"/>
    </source>
</evidence>
<dbReference type="SUPFAM" id="SSF46689">
    <property type="entry name" value="Homeodomain-like"/>
    <property type="match status" value="1"/>
</dbReference>
<dbReference type="EMBL" id="JPWF01000002">
    <property type="protein sequence ID" value="RCK38906.1"/>
    <property type="molecule type" value="Genomic_DNA"/>
</dbReference>
<dbReference type="Proteomes" id="UP000253226">
    <property type="component" value="Unassembled WGS sequence"/>
</dbReference>
<keyword evidence="3" id="KW-0804">Transcription</keyword>
<dbReference type="PANTHER" id="PTHR46796:SF6">
    <property type="entry name" value="ARAC SUBFAMILY"/>
    <property type="match status" value="1"/>
</dbReference>
<dbReference type="AlphaFoldDB" id="A0A367WBT5"/>
<dbReference type="PROSITE" id="PS01124">
    <property type="entry name" value="HTH_ARAC_FAMILY_2"/>
    <property type="match status" value="1"/>
</dbReference>
<reference evidence="5 6" key="1">
    <citation type="submission" date="2014-07" db="EMBL/GenBank/DDBJ databases">
        <title>Draft genome sequence of Thalassospira profundimaris 35.</title>
        <authorList>
            <person name="Lai Q."/>
            <person name="Shao Z."/>
        </authorList>
    </citation>
    <scope>NUCLEOTIDE SEQUENCE [LARGE SCALE GENOMIC DNA]</scope>
    <source>
        <strain evidence="5 6">35</strain>
    </source>
</reference>
<name>A0A367WBT5_9PROT</name>
<accession>A0A367WBT5</accession>
<dbReference type="InterPro" id="IPR050204">
    <property type="entry name" value="AraC_XylS_family_regulators"/>
</dbReference>
<evidence type="ECO:0000256" key="3">
    <source>
        <dbReference type="ARBA" id="ARBA00023163"/>
    </source>
</evidence>
<organism evidence="5 6">
    <name type="scientific">Thalassospira profundimaris</name>
    <dbReference type="NCBI Taxonomy" id="502049"/>
    <lineage>
        <taxon>Bacteria</taxon>
        <taxon>Pseudomonadati</taxon>
        <taxon>Pseudomonadota</taxon>
        <taxon>Alphaproteobacteria</taxon>
        <taxon>Rhodospirillales</taxon>
        <taxon>Thalassospiraceae</taxon>
        <taxon>Thalassospira</taxon>
    </lineage>
</organism>
<dbReference type="GO" id="GO:0043565">
    <property type="term" value="F:sequence-specific DNA binding"/>
    <property type="evidence" value="ECO:0007669"/>
    <property type="project" value="InterPro"/>
</dbReference>
<dbReference type="GO" id="GO:0003700">
    <property type="term" value="F:DNA-binding transcription factor activity"/>
    <property type="evidence" value="ECO:0007669"/>
    <property type="project" value="InterPro"/>
</dbReference>
<gene>
    <name evidence="5" type="ORF">TH19_03675</name>
</gene>
<dbReference type="OrthoDB" id="5295469at2"/>
<dbReference type="Gene3D" id="1.10.10.60">
    <property type="entry name" value="Homeodomain-like"/>
    <property type="match status" value="1"/>
</dbReference>
<feature type="domain" description="HTH araC/xylS-type" evidence="4">
    <location>
        <begin position="223"/>
        <end position="323"/>
    </location>
</feature>
<proteinExistence type="predicted"/>
<dbReference type="InterPro" id="IPR018060">
    <property type="entry name" value="HTH_AraC"/>
</dbReference>
<evidence type="ECO:0000259" key="4">
    <source>
        <dbReference type="PROSITE" id="PS01124"/>
    </source>
</evidence>
<keyword evidence="1" id="KW-0805">Transcription regulation</keyword>
<keyword evidence="2" id="KW-0238">DNA-binding</keyword>
<dbReference type="Pfam" id="PF14525">
    <property type="entry name" value="AraC_binding_2"/>
    <property type="match status" value="1"/>
</dbReference>
<dbReference type="InterPro" id="IPR035418">
    <property type="entry name" value="AraC-bd_2"/>
</dbReference>
<comment type="caution">
    <text evidence="5">The sequence shown here is derived from an EMBL/GenBank/DDBJ whole genome shotgun (WGS) entry which is preliminary data.</text>
</comment>
<dbReference type="SMART" id="SM00342">
    <property type="entry name" value="HTH_ARAC"/>
    <property type="match status" value="1"/>
</dbReference>
<dbReference type="Pfam" id="PF12833">
    <property type="entry name" value="HTH_18"/>
    <property type="match status" value="1"/>
</dbReference>
<evidence type="ECO:0000256" key="2">
    <source>
        <dbReference type="ARBA" id="ARBA00023125"/>
    </source>
</evidence>
<dbReference type="RefSeq" id="WP_114100963.1">
    <property type="nucleotide sequence ID" value="NZ_JPWF01000002.1"/>
</dbReference>
<dbReference type="InterPro" id="IPR020449">
    <property type="entry name" value="Tscrpt_reg_AraC-type_HTH"/>
</dbReference>
<sequence>MQPDQLSAGSTSTFFTVDNLPMQDRFGVWKEAISCLFEVDADQEVRENNFQTTIQSHLFGSLMLMEVDSRQQHWSRGYKQIAGNGMDHYGIAVYERGSVECNTSRGSEQLLPGGLLIYDLTQPFTARTTDHKTLNLVIPRVLLEDQLQHPDDHCMRVLSQEDPMVQIIRDMIISLQRNVGDLSHAQAQTLEKMFPAMLANCLNSASCGPRENSHERQSITSMVRMRRYFRENLCSPDLNPRRAALDLGVSRSKLYNCFAPYGGVYNYVRDMRLRKAITLLNDPQRARSSIYDIALECGFSSDASFIRAFRDKYDATPGEVRNGAAPHLRKNHCIIGLADTQFEHWIHGLG</sequence>
<evidence type="ECO:0000256" key="1">
    <source>
        <dbReference type="ARBA" id="ARBA00023015"/>
    </source>
</evidence>